<dbReference type="InterPro" id="IPR036390">
    <property type="entry name" value="WH_DNA-bd_sf"/>
</dbReference>
<keyword evidence="3" id="KW-0804">Transcription</keyword>
<dbReference type="InterPro" id="IPR036388">
    <property type="entry name" value="WH-like_DNA-bd_sf"/>
</dbReference>
<dbReference type="PANTHER" id="PTHR38445:SF12">
    <property type="entry name" value="GNTR-FAMILY TRANSCRIPTIONAL REGULATOR"/>
    <property type="match status" value="1"/>
</dbReference>
<name>A0A5K7WZ64_9BACL</name>
<proteinExistence type="predicted"/>
<feature type="domain" description="HTH gntR-type" evidence="4">
    <location>
        <begin position="11"/>
        <end position="79"/>
    </location>
</feature>
<evidence type="ECO:0000256" key="3">
    <source>
        <dbReference type="ARBA" id="ARBA00023163"/>
    </source>
</evidence>
<dbReference type="Gene3D" id="1.10.10.10">
    <property type="entry name" value="Winged helix-like DNA-binding domain superfamily/Winged helix DNA-binding domain"/>
    <property type="match status" value="1"/>
</dbReference>
<dbReference type="AlphaFoldDB" id="A0A5K7WZ64"/>
<dbReference type="GO" id="GO:0003700">
    <property type="term" value="F:DNA-binding transcription factor activity"/>
    <property type="evidence" value="ECO:0007669"/>
    <property type="project" value="InterPro"/>
</dbReference>
<dbReference type="Pfam" id="PF00392">
    <property type="entry name" value="GntR"/>
    <property type="match status" value="1"/>
</dbReference>
<dbReference type="PANTHER" id="PTHR38445">
    <property type="entry name" value="HTH-TYPE TRANSCRIPTIONAL REPRESSOR YTRA"/>
    <property type="match status" value="1"/>
</dbReference>
<dbReference type="SMART" id="SM00345">
    <property type="entry name" value="HTH_GNTR"/>
    <property type="match status" value="1"/>
</dbReference>
<dbReference type="EMBL" id="AP021853">
    <property type="protein sequence ID" value="BBN97760.1"/>
    <property type="molecule type" value="Genomic_DNA"/>
</dbReference>
<evidence type="ECO:0000259" key="4">
    <source>
        <dbReference type="PROSITE" id="PS50949"/>
    </source>
</evidence>
<dbReference type="GO" id="GO:0003677">
    <property type="term" value="F:DNA binding"/>
    <property type="evidence" value="ECO:0007669"/>
    <property type="project" value="UniProtKB-KW"/>
</dbReference>
<dbReference type="PROSITE" id="PS50949">
    <property type="entry name" value="HTH_GNTR"/>
    <property type="match status" value="1"/>
</dbReference>
<protein>
    <submittedName>
        <fullName evidence="5">GntR family transcriptional regulator</fullName>
    </submittedName>
</protein>
<accession>A0A5K7WZ64</accession>
<sequence>MLLSIDFSSDQAIYMQIRDAIVTGIASGKLQDGDTLPSVRVLGSELGVNLHTVNKAYQLLQSEGFIDIQRRRGTFIKAGKTAQSTAAFLRKYGVPLKDMVHAAVTERVDRAVLHKMIDHLYDELAGTE</sequence>
<evidence type="ECO:0000256" key="2">
    <source>
        <dbReference type="ARBA" id="ARBA00023125"/>
    </source>
</evidence>
<evidence type="ECO:0000313" key="5">
    <source>
        <dbReference type="EMBL" id="BBN97760.1"/>
    </source>
</evidence>
<keyword evidence="1" id="KW-0805">Transcription regulation</keyword>
<keyword evidence="2" id="KW-0238">DNA-binding</keyword>
<dbReference type="SUPFAM" id="SSF46785">
    <property type="entry name" value="Winged helix' DNA-binding domain"/>
    <property type="match status" value="1"/>
</dbReference>
<evidence type="ECO:0000313" key="6">
    <source>
        <dbReference type="Proteomes" id="UP000326951"/>
    </source>
</evidence>
<dbReference type="RefSeq" id="WP_028977298.1">
    <property type="nucleotide sequence ID" value="NZ_AP021853.1"/>
</dbReference>
<reference evidence="5 6" key="1">
    <citation type="submission" date="2019-09" db="EMBL/GenBank/DDBJ databases">
        <title>Complete genome sequence of Sporolactobacillus terrae 70-3.</title>
        <authorList>
            <person name="Tanaka N."/>
            <person name="Shiwa Y."/>
            <person name="Fujita N."/>
            <person name="Tanasupawat S."/>
        </authorList>
    </citation>
    <scope>NUCLEOTIDE SEQUENCE [LARGE SCALE GENOMIC DNA]</scope>
    <source>
        <strain evidence="5 6">70-3</strain>
    </source>
</reference>
<dbReference type="InterPro" id="IPR000524">
    <property type="entry name" value="Tscrpt_reg_HTH_GntR"/>
</dbReference>
<organism evidence="5 6">
    <name type="scientific">Sporolactobacillus terrae</name>
    <dbReference type="NCBI Taxonomy" id="269673"/>
    <lineage>
        <taxon>Bacteria</taxon>
        <taxon>Bacillati</taxon>
        <taxon>Bacillota</taxon>
        <taxon>Bacilli</taxon>
        <taxon>Bacillales</taxon>
        <taxon>Sporolactobacillaceae</taxon>
        <taxon>Sporolactobacillus</taxon>
    </lineage>
</organism>
<dbReference type="Proteomes" id="UP000326951">
    <property type="component" value="Chromosome"/>
</dbReference>
<dbReference type="CDD" id="cd07377">
    <property type="entry name" value="WHTH_GntR"/>
    <property type="match status" value="1"/>
</dbReference>
<evidence type="ECO:0000256" key="1">
    <source>
        <dbReference type="ARBA" id="ARBA00023015"/>
    </source>
</evidence>
<gene>
    <name evidence="5" type="ORF">St703_04650</name>
</gene>